<evidence type="ECO:0000313" key="3">
    <source>
        <dbReference type="Proteomes" id="UP001331936"/>
    </source>
</evidence>
<reference evidence="2 3" key="1">
    <citation type="submission" date="2023-08" db="EMBL/GenBank/DDBJ databases">
        <authorList>
            <person name="Girao M."/>
            <person name="Carvalho M.F."/>
        </authorList>
    </citation>
    <scope>NUCLEOTIDE SEQUENCE [LARGE SCALE GENOMIC DNA]</scope>
    <source>
        <strain evidence="2 3">CC-R104</strain>
    </source>
</reference>
<sequence length="213" mass="23923">MYNVIRVVHFAEAADASDRAEYIETVRIAVKELGALRQLVAPTLPGVINGGDALVHLHFPSAEVAARHTVELDAALRGPITVRVDGVGYPARPAQARLNEPRTLYRALLIRVDPSVAADAVERFERDLLKMPDYISSIVAWRLSRVTDSVGSTEWTHVWEQEFTDRAALMGQYLNHPVHWSVVDRWFDPECPESVVRDRVCHTFCTVDDIVVE</sequence>
<accession>A0ABU7JM34</accession>
<dbReference type="RefSeq" id="WP_330150528.1">
    <property type="nucleotide sequence ID" value="NZ_JAUZMZ010000009.1"/>
</dbReference>
<dbReference type="EMBL" id="JAUZMZ010000009">
    <property type="protein sequence ID" value="MEE2031100.1"/>
    <property type="molecule type" value="Genomic_DNA"/>
</dbReference>
<dbReference type="InterPro" id="IPR011008">
    <property type="entry name" value="Dimeric_a/b-barrel"/>
</dbReference>
<feature type="domain" description="Stress-response A/B barrel" evidence="1">
    <location>
        <begin position="104"/>
        <end position="199"/>
    </location>
</feature>
<comment type="caution">
    <text evidence="2">The sequence shown here is derived from an EMBL/GenBank/DDBJ whole genome shotgun (WGS) entry which is preliminary data.</text>
</comment>
<dbReference type="SUPFAM" id="SSF54909">
    <property type="entry name" value="Dimeric alpha+beta barrel"/>
    <property type="match status" value="1"/>
</dbReference>
<dbReference type="InterPro" id="IPR013097">
    <property type="entry name" value="Dabb"/>
</dbReference>
<dbReference type="SMART" id="SM00886">
    <property type="entry name" value="Dabb"/>
    <property type="match status" value="1"/>
</dbReference>
<dbReference type="Pfam" id="PF07876">
    <property type="entry name" value="Dabb"/>
    <property type="match status" value="1"/>
</dbReference>
<dbReference type="Gene3D" id="3.30.70.100">
    <property type="match status" value="1"/>
</dbReference>
<gene>
    <name evidence="2" type="ORF">Q8814_03035</name>
</gene>
<proteinExistence type="predicted"/>
<evidence type="ECO:0000259" key="1">
    <source>
        <dbReference type="PROSITE" id="PS51502"/>
    </source>
</evidence>
<name>A0ABU7JM34_9NOCA</name>
<protein>
    <submittedName>
        <fullName evidence="2">Dabb family protein</fullName>
    </submittedName>
</protein>
<dbReference type="PROSITE" id="PS51502">
    <property type="entry name" value="S_R_A_B_BARREL"/>
    <property type="match status" value="1"/>
</dbReference>
<dbReference type="Proteomes" id="UP001331936">
    <property type="component" value="Unassembled WGS sequence"/>
</dbReference>
<organism evidence="2 3">
    <name type="scientific">Rhodococcus chondri</name>
    <dbReference type="NCBI Taxonomy" id="3065941"/>
    <lineage>
        <taxon>Bacteria</taxon>
        <taxon>Bacillati</taxon>
        <taxon>Actinomycetota</taxon>
        <taxon>Actinomycetes</taxon>
        <taxon>Mycobacteriales</taxon>
        <taxon>Nocardiaceae</taxon>
        <taxon>Rhodococcus</taxon>
    </lineage>
</organism>
<evidence type="ECO:0000313" key="2">
    <source>
        <dbReference type="EMBL" id="MEE2031100.1"/>
    </source>
</evidence>
<keyword evidence="3" id="KW-1185">Reference proteome</keyword>